<dbReference type="EMBL" id="LSRX01001347">
    <property type="protein sequence ID" value="OLP80762.1"/>
    <property type="molecule type" value="Genomic_DNA"/>
</dbReference>
<feature type="transmembrane region" description="Helical" evidence="2">
    <location>
        <begin position="354"/>
        <end position="375"/>
    </location>
</feature>
<evidence type="ECO:0000313" key="4">
    <source>
        <dbReference type="Proteomes" id="UP000186817"/>
    </source>
</evidence>
<feature type="compositionally biased region" description="Basic and acidic residues" evidence="1">
    <location>
        <begin position="146"/>
        <end position="159"/>
    </location>
</feature>
<comment type="caution">
    <text evidence="3">The sequence shown here is derived from an EMBL/GenBank/DDBJ whole genome shotgun (WGS) entry which is preliminary data.</text>
</comment>
<accession>A0A1Q9CCW1</accession>
<dbReference type="Proteomes" id="UP000186817">
    <property type="component" value="Unassembled WGS sequence"/>
</dbReference>
<keyword evidence="2" id="KW-1133">Transmembrane helix</keyword>
<protein>
    <submittedName>
        <fullName evidence="3">Uncharacterized protein</fullName>
    </submittedName>
</protein>
<evidence type="ECO:0000256" key="1">
    <source>
        <dbReference type="SAM" id="MobiDB-lite"/>
    </source>
</evidence>
<dbReference type="PANTHER" id="PTHR33050">
    <property type="entry name" value="REVERSE TRANSCRIPTASE DOMAIN-CONTAINING PROTEIN"/>
    <property type="match status" value="1"/>
</dbReference>
<reference evidence="3 4" key="1">
    <citation type="submission" date="2016-02" db="EMBL/GenBank/DDBJ databases">
        <title>Genome analysis of coral dinoflagellate symbionts highlights evolutionary adaptations to a symbiotic lifestyle.</title>
        <authorList>
            <person name="Aranda M."/>
            <person name="Li Y."/>
            <person name="Liew Y.J."/>
            <person name="Baumgarten S."/>
            <person name="Simakov O."/>
            <person name="Wilson M."/>
            <person name="Piel J."/>
            <person name="Ashoor H."/>
            <person name="Bougouffa S."/>
            <person name="Bajic V.B."/>
            <person name="Ryu T."/>
            <person name="Ravasi T."/>
            <person name="Bayer T."/>
            <person name="Micklem G."/>
            <person name="Kim H."/>
            <person name="Bhak J."/>
            <person name="Lajeunesse T.C."/>
            <person name="Voolstra C.R."/>
        </authorList>
    </citation>
    <scope>NUCLEOTIDE SEQUENCE [LARGE SCALE GENOMIC DNA]</scope>
    <source>
        <strain evidence="3 4">CCMP2467</strain>
    </source>
</reference>
<feature type="region of interest" description="Disordered" evidence="1">
    <location>
        <begin position="1492"/>
        <end position="1555"/>
    </location>
</feature>
<dbReference type="InterPro" id="IPR043502">
    <property type="entry name" value="DNA/RNA_pol_sf"/>
</dbReference>
<feature type="transmembrane region" description="Helical" evidence="2">
    <location>
        <begin position="325"/>
        <end position="348"/>
    </location>
</feature>
<feature type="compositionally biased region" description="Basic residues" evidence="1">
    <location>
        <begin position="1523"/>
        <end position="1535"/>
    </location>
</feature>
<proteinExistence type="predicted"/>
<dbReference type="SUPFAM" id="SSF56672">
    <property type="entry name" value="DNA/RNA polymerases"/>
    <property type="match status" value="1"/>
</dbReference>
<keyword evidence="4" id="KW-1185">Reference proteome</keyword>
<gene>
    <name evidence="3" type="ORF">AK812_SmicGene38780</name>
</gene>
<keyword evidence="2" id="KW-0472">Membrane</keyword>
<keyword evidence="2" id="KW-0812">Transmembrane</keyword>
<feature type="compositionally biased region" description="Low complexity" evidence="1">
    <location>
        <begin position="224"/>
        <end position="241"/>
    </location>
</feature>
<sequence length="2752" mass="297546">MPALPPKFGRPASEQAVSRAIVARLAPGKTPEQAAAGACVLLGGVLNARKDVEVFLCAETSLHPHAVFLDLLHEALGRQAVGKASAALRYHQGVAYGRALDDRTWWKRNLVLGLRGDAHLLVSGKLRDAFETLAAAPASVPTFDPEPGKKDEVHDERPDQAVCEPPNPAPASSDSPPVAPTSGAPAASADAAASSGDTKDVKEPPSDAPATSVAKGADKPGNVAAPIASAGDGAASATTPDPSHPPGAPTPATTTSDPVGPSAPDGASPAPVGPSAPDGASPAPSRFDHVAPPTFLDTSEPAVVTAANCLVIPTLRSLGVGLLEWAMDVVLAASPGGITVGGLVFLVWLQLAGIHLALVFFFIAAVFFQAVFFNMTSDISDEEARIADPSAPAVEAQADVPYADAYGALDPPIRSIEVNVRVNERSICFFDITSGHTIQDLLDASEDPGCASVTTCFRVTHITVHTTAIALGCAERPPDFITPPSSEDEMCTAVDFFEHLQVHQWDPRVLAGSLLSEAEIGGRLELHFVVGALCIVMVFTGTIDQASILMAQPRLCAMHPRNRWGADTPHCALGQPGSAGDFRQDPLLPRKKRFSWQRPSSPASEAPPFVPKRPLLGSCQASTPPQVSVTATQVGNLTAFPPACPVKPYIGAPGTVHQAYSLALQMQVTEWVRLARLAASHSSTLPEVLKSSKADVHLAKMVDSYAPSTLAAYLSKWRHWVRLASACEANPYDPSIALLLDFLATNSRGKLRTATTWIKSLRFISRKAHLDALRSSLHSELVSAYGRSGSIIERRESAPLPLSFVIFLERRVLDTSLSAQQRIIAGSFLLCIFASLRFSDALWCPPGRLSITGECLLGVCLKTKTTRRATPFGALAGGFLHRGAQGWAHAWLHLVQVALQATAMLHPSFTPDFILAAARLGPDAAQPLFLAPMSRSEGIVLLRQLFSICYAQTQPSSRPEADLLGVHSLKVTLLSYGRQLLIREDLQRQQGHHRSSLAGMSDLYGRDDVAAPLEFQRQVVAAVLEGFRPRRPRLRGGLPATVDIEVALPCVPGASDMPPMPPVGANPVPDAEHDTSSDSEVEDERAASPIPLPPPTQELPEAVTEALSMTLEPLPQDASSSSGAADDWRSRCCILLFVLSLAPAQKEELIFSCAPQLMAHSSSSTSESASTSFSSEIELFLEAPSADWQPAVRIRPRHFHEARLVYLLFMSTRTERAILLRDEITIWEKRFEDMSLPSGLLDTLVDKGFNSMALLAFAVPDSDSLEHFIVSIVGRPLGADPSAPLLTADAAALRRLYHLCKTECAGVGPSAPSCISPLASVKKFLSKEEVAGLMQKFMKAYPSELVRSDVMPSCPFLLLVREHLEAGKFSWIPWRLRSSASEEEECIASVPQSGPVEPIVRRFWDLLMYAIALNDGAHLLHLRKAAEKFISIALATPSDRNMRPPSLQEIVEADRALWLGVATIQADQGWSLTDALAEMIFARPDVYSALAPRLKPNTPPTPPAASGANKRKQPALPPPPPHKQARPAKAKAKATSKKDAAPKAARGSRVNPDSACALVGSDAPPDFAAPSESSAEVLASTLLEAVSAPSCSDILLLAEALLCEAPDLDDRFESGKSVSAGLFFRFKPGARKVCVSHPSSVRAINRLIRALAPNHFFSSFVIISGVHSPRHQDSMNARAPNIVIPLTSFSGGELRISCATESASGSARPPSQFVDLPVASGPVTFNARDCPHEVLPSQGLRVVLAAYTLQAAFNLDTYPELRSSLTALAFPLPPVDMFYSPEDLAPQTSRLHPRVLPAGNVALLWAPAVFQVPHLVCSWTCLRGLVHRFRRLYGTLVLTASQLWTYIIVDASCNILDDAFCNLLCRIADAGLVGAALAAPVCSKHSILRLRPGGPKPLRDFAFPTGRPDLNWEDTAQLQESALLHDRSRLLLSRVSASGGLILLENPASSLTFHDPLMMSWIESEAPFCAQVASCMVGASFSKSWMFVSNQPCILDLACSCMHAPGTHASFVGKRDGSGFLSRCTAEYPDQLASSLASLCAPFLTSLGSCSEFSGWRALLPSDDVLHDLRHRWSRRLFDAGLCMRLAAHLQLAPQEPPLSDSEVEPFLRDLFAAFQVPPADQADLLFIAPGQPLRLRLLKFLLSKLQDPEAALCDQLESGVSLGVGSALEPSLHWPTRDAEHIIPELHICEGAWQSAESQPDIVHSLLEEELREEWISEYASLEAIQSEFPQVALGRLGLVLAEGRSARLVVDSSISGVTSSSAIPNCISNPRIEDVSACAPSYVPPDPWVGASIDVKKAHRRMKIASQERALLAFSFRGRYFISNCLNFGARASSWYWSRLAGSLVRLSHHIIFLKHMLWVYVDDFLAAFQKATAPLHLSLWVMLLLCIRLPISWSKCSIDDSIVWIGWRISFDTWSVELPEDKVHRIINQISALSKQTKVKVKDLESLVGRLLWLTGLWRLLRPLLQPLYAALRDIPCTLIAVSSQLWTQIIASCDDSGRLTRSLNHASFPEGARITRAGNTSLSSLTQMKKVPFIKRRLWVSVQDSEHPLRCLSQASVGALQSWYSILSATPCVFNIKHAPLLQLVAEADAFADQDQCGLGGYLLWPSGVCRWYSIHLLPSQVEELFPSFDGQLQHHICALELLAQYCLLWIASEMLPRARHHLTLPMRSDNSGAELASAKGLTSVKVLGEVLRAFLDFQRRNGLHASVEHIPGYRNDVADELSRLKGQTKIRHRIAMVCGVGGSGGSH</sequence>
<evidence type="ECO:0000313" key="3">
    <source>
        <dbReference type="EMBL" id="OLP80762.1"/>
    </source>
</evidence>
<evidence type="ECO:0000256" key="2">
    <source>
        <dbReference type="SAM" id="Phobius"/>
    </source>
</evidence>
<organism evidence="3 4">
    <name type="scientific">Symbiodinium microadriaticum</name>
    <name type="common">Dinoflagellate</name>
    <name type="synonym">Zooxanthella microadriatica</name>
    <dbReference type="NCBI Taxonomy" id="2951"/>
    <lineage>
        <taxon>Eukaryota</taxon>
        <taxon>Sar</taxon>
        <taxon>Alveolata</taxon>
        <taxon>Dinophyceae</taxon>
        <taxon>Suessiales</taxon>
        <taxon>Symbiodiniaceae</taxon>
        <taxon>Symbiodinium</taxon>
    </lineage>
</organism>
<dbReference type="InterPro" id="IPR052055">
    <property type="entry name" value="Hepadnavirus_pol/RT"/>
</dbReference>
<dbReference type="PANTHER" id="PTHR33050:SF7">
    <property type="entry name" value="RIBONUCLEASE H"/>
    <property type="match status" value="1"/>
</dbReference>
<dbReference type="OrthoDB" id="10328524at2759"/>
<feature type="compositionally biased region" description="Low complexity" evidence="1">
    <location>
        <begin position="170"/>
        <end position="196"/>
    </location>
</feature>
<feature type="compositionally biased region" description="Low complexity" evidence="1">
    <location>
        <begin position="250"/>
        <end position="285"/>
    </location>
</feature>
<feature type="region of interest" description="Disordered" evidence="1">
    <location>
        <begin position="1053"/>
        <end position="1098"/>
    </location>
</feature>
<feature type="region of interest" description="Disordered" evidence="1">
    <location>
        <begin position="138"/>
        <end position="292"/>
    </location>
</feature>
<name>A0A1Q9CCW1_SYMMI</name>